<dbReference type="EMBL" id="KB908914">
    <property type="protein sequence ID" value="EOB15257.1"/>
    <property type="molecule type" value="Genomic_DNA"/>
</dbReference>
<accession>R0KYG4</accession>
<keyword evidence="1" id="KW-0472">Membrane</keyword>
<keyword evidence="1" id="KW-0812">Transmembrane</keyword>
<gene>
    <name evidence="2" type="ORF">NBO_6g0010</name>
</gene>
<feature type="transmembrane region" description="Helical" evidence="1">
    <location>
        <begin position="6"/>
        <end position="29"/>
    </location>
</feature>
<keyword evidence="3" id="KW-1185">Reference proteome</keyword>
<proteinExistence type="predicted"/>
<dbReference type="Proteomes" id="UP000016927">
    <property type="component" value="Unassembled WGS sequence"/>
</dbReference>
<dbReference type="VEuPathDB" id="MicrosporidiaDB:NBO_6g0010"/>
<name>R0KYG4_NOSB1</name>
<evidence type="ECO:0000313" key="2">
    <source>
        <dbReference type="EMBL" id="EOB15257.1"/>
    </source>
</evidence>
<dbReference type="AlphaFoldDB" id="R0KYG4"/>
<dbReference type="HOGENOM" id="CLU_1713818_0_0_1"/>
<evidence type="ECO:0000256" key="1">
    <source>
        <dbReference type="SAM" id="Phobius"/>
    </source>
</evidence>
<reference evidence="2 3" key="1">
    <citation type="journal article" date="2013" name="BMC Genomics">
        <title>Comparative genomics of parasitic silkworm microsporidia reveal an association between genome expansion and host adaptation.</title>
        <authorList>
            <person name="Pan G."/>
            <person name="Xu J."/>
            <person name="Li T."/>
            <person name="Xia Q."/>
            <person name="Liu S.L."/>
            <person name="Zhang G."/>
            <person name="Li S."/>
            <person name="Li C."/>
            <person name="Liu H."/>
            <person name="Yang L."/>
            <person name="Liu T."/>
            <person name="Zhang X."/>
            <person name="Wu Z."/>
            <person name="Fan W."/>
            <person name="Dang X."/>
            <person name="Xiang H."/>
            <person name="Tao M."/>
            <person name="Li Y."/>
            <person name="Hu J."/>
            <person name="Li Z."/>
            <person name="Lin L."/>
            <person name="Luo J."/>
            <person name="Geng L."/>
            <person name="Wang L."/>
            <person name="Long M."/>
            <person name="Wan Y."/>
            <person name="He N."/>
            <person name="Zhang Z."/>
            <person name="Lu C."/>
            <person name="Keeling P.J."/>
            <person name="Wang J."/>
            <person name="Xiang Z."/>
            <person name="Zhou Z."/>
        </authorList>
    </citation>
    <scope>NUCLEOTIDE SEQUENCE [LARGE SCALE GENOMIC DNA]</scope>
    <source>
        <strain evidence="3">CQ1 / CVCC 102059</strain>
    </source>
</reference>
<protein>
    <submittedName>
        <fullName evidence="2">Uncharacterized protein</fullName>
    </submittedName>
</protein>
<organism evidence="2 3">
    <name type="scientific">Nosema bombycis (strain CQ1 / CVCC 102059)</name>
    <name type="common">Microsporidian parasite</name>
    <name type="synonym">Pebrine of silkworm</name>
    <dbReference type="NCBI Taxonomy" id="578461"/>
    <lineage>
        <taxon>Eukaryota</taxon>
        <taxon>Fungi</taxon>
        <taxon>Fungi incertae sedis</taxon>
        <taxon>Microsporidia</taxon>
        <taxon>Nosematidae</taxon>
        <taxon>Nosema</taxon>
    </lineage>
</organism>
<sequence>MKHLKYAIILNIICVLCETYTVSLNLSIFPKKLIEFNDLSLGKINFITRKRQFFIMKHSKYFNNNDGELKLDGNKTLFNMDENFFGTQIKSKDLCLTAEPGNLVLKKCCSDDEFCVVRQSFLVTYFNTIEESDYEENENEDLVDIFETKHPGF</sequence>
<evidence type="ECO:0000313" key="3">
    <source>
        <dbReference type="Proteomes" id="UP000016927"/>
    </source>
</evidence>
<keyword evidence="1" id="KW-1133">Transmembrane helix</keyword>
<dbReference type="OrthoDB" id="2198825at2759"/>